<dbReference type="SUPFAM" id="SSF47384">
    <property type="entry name" value="Homodimeric domain of signal transducing histidine kinase"/>
    <property type="match status" value="1"/>
</dbReference>
<dbReference type="Pfam" id="PF00512">
    <property type="entry name" value="HisKA"/>
    <property type="match status" value="1"/>
</dbReference>
<dbReference type="STRING" id="426128.SAMN05660297_01029"/>
<feature type="domain" description="Histidine kinase" evidence="7">
    <location>
        <begin position="136"/>
        <end position="352"/>
    </location>
</feature>
<dbReference type="SMART" id="SM00387">
    <property type="entry name" value="HATPase_c"/>
    <property type="match status" value="1"/>
</dbReference>
<accession>A0A1I0APS9</accession>
<evidence type="ECO:0000259" key="7">
    <source>
        <dbReference type="PROSITE" id="PS50109"/>
    </source>
</evidence>
<dbReference type="PRINTS" id="PR00344">
    <property type="entry name" value="BCTRLSENSOR"/>
</dbReference>
<evidence type="ECO:0000256" key="3">
    <source>
        <dbReference type="ARBA" id="ARBA00022553"/>
    </source>
</evidence>
<reference evidence="8 9" key="1">
    <citation type="submission" date="2016-10" db="EMBL/GenBank/DDBJ databases">
        <authorList>
            <person name="de Groot N.N."/>
        </authorList>
    </citation>
    <scope>NUCLEOTIDE SEQUENCE [LARGE SCALE GENOMIC DNA]</scope>
    <source>
        <strain evidence="8 9">DSM 18979</strain>
    </source>
</reference>
<protein>
    <recommendedName>
        <fullName evidence="2">histidine kinase</fullName>
        <ecNumber evidence="2">2.7.13.3</ecNumber>
    </recommendedName>
</protein>
<dbReference type="InterPro" id="IPR036890">
    <property type="entry name" value="HATPase_C_sf"/>
</dbReference>
<dbReference type="Gene3D" id="3.30.565.10">
    <property type="entry name" value="Histidine kinase-like ATPase, C-terminal domain"/>
    <property type="match status" value="1"/>
</dbReference>
<dbReference type="InterPro" id="IPR003594">
    <property type="entry name" value="HATPase_dom"/>
</dbReference>
<dbReference type="RefSeq" id="WP_090440316.1">
    <property type="nucleotide sequence ID" value="NZ_FOHU01000003.1"/>
</dbReference>
<comment type="catalytic activity">
    <reaction evidence="1">
        <text>ATP + protein L-histidine = ADP + protein N-phospho-L-histidine.</text>
        <dbReference type="EC" id="2.7.13.3"/>
    </reaction>
</comment>
<keyword evidence="4" id="KW-0808">Transferase</keyword>
<evidence type="ECO:0000313" key="9">
    <source>
        <dbReference type="Proteomes" id="UP000199568"/>
    </source>
</evidence>
<evidence type="ECO:0000256" key="6">
    <source>
        <dbReference type="ARBA" id="ARBA00023012"/>
    </source>
</evidence>
<dbReference type="EMBL" id="FOHU01000003">
    <property type="protein sequence ID" value="SES96388.1"/>
    <property type="molecule type" value="Genomic_DNA"/>
</dbReference>
<dbReference type="CDD" id="cd00075">
    <property type="entry name" value="HATPase"/>
    <property type="match status" value="1"/>
</dbReference>
<evidence type="ECO:0000313" key="8">
    <source>
        <dbReference type="EMBL" id="SES96388.1"/>
    </source>
</evidence>
<dbReference type="PANTHER" id="PTHR43711:SF26">
    <property type="entry name" value="SENSOR HISTIDINE KINASE RCSC"/>
    <property type="match status" value="1"/>
</dbReference>
<dbReference type="InterPro" id="IPR050736">
    <property type="entry name" value="Sensor_HK_Regulatory"/>
</dbReference>
<evidence type="ECO:0000256" key="1">
    <source>
        <dbReference type="ARBA" id="ARBA00000085"/>
    </source>
</evidence>
<keyword evidence="6" id="KW-0902">Two-component regulatory system</keyword>
<organism evidence="8 9">
    <name type="scientific">Natronincola peptidivorans</name>
    <dbReference type="NCBI Taxonomy" id="426128"/>
    <lineage>
        <taxon>Bacteria</taxon>
        <taxon>Bacillati</taxon>
        <taxon>Bacillota</taxon>
        <taxon>Clostridia</taxon>
        <taxon>Peptostreptococcales</taxon>
        <taxon>Natronincolaceae</taxon>
        <taxon>Natronincola</taxon>
    </lineage>
</organism>
<evidence type="ECO:0000256" key="4">
    <source>
        <dbReference type="ARBA" id="ARBA00022679"/>
    </source>
</evidence>
<dbReference type="Pfam" id="PF02518">
    <property type="entry name" value="HATPase_c"/>
    <property type="match status" value="1"/>
</dbReference>
<dbReference type="InterPro" id="IPR036097">
    <property type="entry name" value="HisK_dim/P_sf"/>
</dbReference>
<sequence length="352" mass="40340">MIVTKELYPINKKNLKSLEAIDSISFLNALEKYIIIINPDCHTIVFANNYAKKINPHLEGNLCWKALGYSKPCCSDKSCRDEKTFEAKRANDRWNEHQLTKMHLMDQTLIIEIIEDITERKMKEKEKSLKHTLISMVSHELRAPLNVILSTIQLLETFDDSWKDGKNFKHTQRIKKATSQINKLLRDILLVERVEADKVKFSPQPIDVVKLTKATIDLLKESDYYMADIIFTSTKEVFISKVDEFLLTTILTNLLTNALKYSINGEDVQIMLEFDDESMMFKIIDKGIGIPKVDQKNLFESFHRASNVGKIVGTGLGLTIVKDFIDIHKGSISFKSKENEGTTFIVKIPIVP</sequence>
<gene>
    <name evidence="8" type="ORF">SAMN05660297_01029</name>
</gene>
<dbReference type="InterPro" id="IPR003661">
    <property type="entry name" value="HisK_dim/P_dom"/>
</dbReference>
<dbReference type="SUPFAM" id="SSF55874">
    <property type="entry name" value="ATPase domain of HSP90 chaperone/DNA topoisomerase II/histidine kinase"/>
    <property type="match status" value="1"/>
</dbReference>
<dbReference type="EC" id="2.7.13.3" evidence="2"/>
<keyword evidence="3" id="KW-0597">Phosphoprotein</keyword>
<dbReference type="GO" id="GO:0000155">
    <property type="term" value="F:phosphorelay sensor kinase activity"/>
    <property type="evidence" value="ECO:0007669"/>
    <property type="project" value="InterPro"/>
</dbReference>
<proteinExistence type="predicted"/>
<dbReference type="AlphaFoldDB" id="A0A1I0APS9"/>
<dbReference type="PANTHER" id="PTHR43711">
    <property type="entry name" value="TWO-COMPONENT HISTIDINE KINASE"/>
    <property type="match status" value="1"/>
</dbReference>
<dbReference type="SMART" id="SM00388">
    <property type="entry name" value="HisKA"/>
    <property type="match status" value="1"/>
</dbReference>
<dbReference type="OrthoDB" id="1650586at2"/>
<dbReference type="Proteomes" id="UP000199568">
    <property type="component" value="Unassembled WGS sequence"/>
</dbReference>
<name>A0A1I0APS9_9FIRM</name>
<dbReference type="CDD" id="cd00082">
    <property type="entry name" value="HisKA"/>
    <property type="match status" value="1"/>
</dbReference>
<keyword evidence="9" id="KW-1185">Reference proteome</keyword>
<dbReference type="InterPro" id="IPR005467">
    <property type="entry name" value="His_kinase_dom"/>
</dbReference>
<evidence type="ECO:0000256" key="2">
    <source>
        <dbReference type="ARBA" id="ARBA00012438"/>
    </source>
</evidence>
<dbReference type="PROSITE" id="PS50109">
    <property type="entry name" value="HIS_KIN"/>
    <property type="match status" value="1"/>
</dbReference>
<dbReference type="Gene3D" id="1.10.287.130">
    <property type="match status" value="1"/>
</dbReference>
<keyword evidence="5 8" id="KW-0418">Kinase</keyword>
<evidence type="ECO:0000256" key="5">
    <source>
        <dbReference type="ARBA" id="ARBA00022777"/>
    </source>
</evidence>
<dbReference type="InterPro" id="IPR004358">
    <property type="entry name" value="Sig_transdc_His_kin-like_C"/>
</dbReference>